<dbReference type="EMBL" id="JAIWYP010000014">
    <property type="protein sequence ID" value="KAH3713752.1"/>
    <property type="molecule type" value="Genomic_DNA"/>
</dbReference>
<gene>
    <name evidence="1" type="ORF">DPMN_073554</name>
</gene>
<evidence type="ECO:0000313" key="1">
    <source>
        <dbReference type="EMBL" id="KAH3713752.1"/>
    </source>
</evidence>
<dbReference type="Proteomes" id="UP000828390">
    <property type="component" value="Unassembled WGS sequence"/>
</dbReference>
<protein>
    <submittedName>
        <fullName evidence="1">Uncharacterized protein</fullName>
    </submittedName>
</protein>
<reference evidence="1" key="2">
    <citation type="submission" date="2020-11" db="EMBL/GenBank/DDBJ databases">
        <authorList>
            <person name="McCartney M.A."/>
            <person name="Auch B."/>
            <person name="Kono T."/>
            <person name="Mallez S."/>
            <person name="Becker A."/>
            <person name="Gohl D.M."/>
            <person name="Silverstein K.A.T."/>
            <person name="Koren S."/>
            <person name="Bechman K.B."/>
            <person name="Herman A."/>
            <person name="Abrahante J.E."/>
            <person name="Garbe J."/>
        </authorList>
    </citation>
    <scope>NUCLEOTIDE SEQUENCE</scope>
    <source>
        <strain evidence="1">Duluth1</strain>
        <tissue evidence="1">Whole animal</tissue>
    </source>
</reference>
<evidence type="ECO:0000313" key="2">
    <source>
        <dbReference type="Proteomes" id="UP000828390"/>
    </source>
</evidence>
<name>A0A9D4BZF6_DREPO</name>
<reference evidence="1" key="1">
    <citation type="journal article" date="2019" name="bioRxiv">
        <title>The Genome of the Zebra Mussel, Dreissena polymorpha: A Resource for Invasive Species Research.</title>
        <authorList>
            <person name="McCartney M.A."/>
            <person name="Auch B."/>
            <person name="Kono T."/>
            <person name="Mallez S."/>
            <person name="Zhang Y."/>
            <person name="Obille A."/>
            <person name="Becker A."/>
            <person name="Abrahante J.E."/>
            <person name="Garbe J."/>
            <person name="Badalamenti J.P."/>
            <person name="Herman A."/>
            <person name="Mangelson H."/>
            <person name="Liachko I."/>
            <person name="Sullivan S."/>
            <person name="Sone E.D."/>
            <person name="Koren S."/>
            <person name="Silverstein K.A.T."/>
            <person name="Beckman K.B."/>
            <person name="Gohl D.M."/>
        </authorList>
    </citation>
    <scope>NUCLEOTIDE SEQUENCE</scope>
    <source>
        <strain evidence="1">Duluth1</strain>
        <tissue evidence="1">Whole animal</tissue>
    </source>
</reference>
<organism evidence="1 2">
    <name type="scientific">Dreissena polymorpha</name>
    <name type="common">Zebra mussel</name>
    <name type="synonym">Mytilus polymorpha</name>
    <dbReference type="NCBI Taxonomy" id="45954"/>
    <lineage>
        <taxon>Eukaryota</taxon>
        <taxon>Metazoa</taxon>
        <taxon>Spiralia</taxon>
        <taxon>Lophotrochozoa</taxon>
        <taxon>Mollusca</taxon>
        <taxon>Bivalvia</taxon>
        <taxon>Autobranchia</taxon>
        <taxon>Heteroconchia</taxon>
        <taxon>Euheterodonta</taxon>
        <taxon>Imparidentia</taxon>
        <taxon>Neoheterodontei</taxon>
        <taxon>Myida</taxon>
        <taxon>Dreissenoidea</taxon>
        <taxon>Dreissenidae</taxon>
        <taxon>Dreissena</taxon>
    </lineage>
</organism>
<comment type="caution">
    <text evidence="1">The sequence shown here is derived from an EMBL/GenBank/DDBJ whole genome shotgun (WGS) entry which is preliminary data.</text>
</comment>
<proteinExistence type="predicted"/>
<dbReference type="AlphaFoldDB" id="A0A9D4BZF6"/>
<accession>A0A9D4BZF6</accession>
<keyword evidence="2" id="KW-1185">Reference proteome</keyword>
<sequence>MFFGVLKYYNDQYDPGLISIRELLELLINVIENAPAQIKKLANTAIVEVATCIIDKARCARIKQEEVKVILDSLTSPCTASRVSALQVR</sequence>